<feature type="transmembrane region" description="Helical" evidence="7">
    <location>
        <begin position="174"/>
        <end position="197"/>
    </location>
</feature>
<gene>
    <name evidence="9" type="ORF">LCGC14_1034450</name>
</gene>
<dbReference type="PANTHER" id="PTHR43163">
    <property type="entry name" value="DIPEPTIDE TRANSPORT SYSTEM PERMEASE PROTEIN DPPB-RELATED"/>
    <property type="match status" value="1"/>
</dbReference>
<evidence type="ECO:0000256" key="1">
    <source>
        <dbReference type="ARBA" id="ARBA00004651"/>
    </source>
</evidence>
<evidence type="ECO:0000313" key="9">
    <source>
        <dbReference type="EMBL" id="KKN10646.1"/>
    </source>
</evidence>
<comment type="subcellular location">
    <subcellularLocation>
        <location evidence="1">Cell membrane</location>
        <topology evidence="1">Multi-pass membrane protein</topology>
    </subcellularLocation>
</comment>
<dbReference type="AlphaFoldDB" id="A0A0F9QBS2"/>
<dbReference type="Pfam" id="PF00528">
    <property type="entry name" value="BPD_transp_1"/>
    <property type="match status" value="1"/>
</dbReference>
<evidence type="ECO:0000259" key="8">
    <source>
        <dbReference type="PROSITE" id="PS50928"/>
    </source>
</evidence>
<feature type="non-terminal residue" evidence="9">
    <location>
        <position position="1"/>
    </location>
</feature>
<feature type="domain" description="ABC transmembrane type-1" evidence="8">
    <location>
        <begin position="102"/>
        <end position="305"/>
    </location>
</feature>
<evidence type="ECO:0000256" key="6">
    <source>
        <dbReference type="ARBA" id="ARBA00023136"/>
    </source>
</evidence>
<accession>A0A0F9QBS2</accession>
<dbReference type="InterPro" id="IPR000515">
    <property type="entry name" value="MetI-like"/>
</dbReference>
<dbReference type="PROSITE" id="PS50928">
    <property type="entry name" value="ABC_TM1"/>
    <property type="match status" value="1"/>
</dbReference>
<keyword evidence="5 7" id="KW-1133">Transmembrane helix</keyword>
<dbReference type="CDD" id="cd06261">
    <property type="entry name" value="TM_PBP2"/>
    <property type="match status" value="1"/>
</dbReference>
<dbReference type="EMBL" id="LAZR01004224">
    <property type="protein sequence ID" value="KKN10646.1"/>
    <property type="molecule type" value="Genomic_DNA"/>
</dbReference>
<feature type="transmembrane region" description="Helical" evidence="7">
    <location>
        <begin position="80"/>
        <end position="100"/>
    </location>
</feature>
<name>A0A0F9QBS2_9ZZZZ</name>
<reference evidence="9" key="1">
    <citation type="journal article" date="2015" name="Nature">
        <title>Complex archaea that bridge the gap between prokaryotes and eukaryotes.</title>
        <authorList>
            <person name="Spang A."/>
            <person name="Saw J.H."/>
            <person name="Jorgensen S.L."/>
            <person name="Zaremba-Niedzwiedzka K."/>
            <person name="Martijn J."/>
            <person name="Lind A.E."/>
            <person name="van Eijk R."/>
            <person name="Schleper C."/>
            <person name="Guy L."/>
            <person name="Ettema T.J."/>
        </authorList>
    </citation>
    <scope>NUCLEOTIDE SEQUENCE</scope>
</reference>
<keyword evidence="3" id="KW-1003">Cell membrane</keyword>
<feature type="transmembrane region" description="Helical" evidence="7">
    <location>
        <begin position="282"/>
        <end position="308"/>
    </location>
</feature>
<keyword evidence="4 7" id="KW-0812">Transmembrane</keyword>
<evidence type="ECO:0000256" key="7">
    <source>
        <dbReference type="SAM" id="Phobius"/>
    </source>
</evidence>
<keyword evidence="6 7" id="KW-0472">Membrane</keyword>
<evidence type="ECO:0000256" key="2">
    <source>
        <dbReference type="ARBA" id="ARBA00022448"/>
    </source>
</evidence>
<evidence type="ECO:0000256" key="4">
    <source>
        <dbReference type="ARBA" id="ARBA00022692"/>
    </source>
</evidence>
<protein>
    <recommendedName>
        <fullName evidence="8">ABC transmembrane type-1 domain-containing protein</fullName>
    </recommendedName>
</protein>
<feature type="transmembrane region" description="Helical" evidence="7">
    <location>
        <begin position="135"/>
        <end position="154"/>
    </location>
</feature>
<feature type="transmembrane region" description="Helical" evidence="7">
    <location>
        <begin position="41"/>
        <end position="60"/>
    </location>
</feature>
<organism evidence="9">
    <name type="scientific">marine sediment metagenome</name>
    <dbReference type="NCBI Taxonomy" id="412755"/>
    <lineage>
        <taxon>unclassified sequences</taxon>
        <taxon>metagenomes</taxon>
        <taxon>ecological metagenomes</taxon>
    </lineage>
</organism>
<feature type="transmembrane region" description="Helical" evidence="7">
    <location>
        <begin position="243"/>
        <end position="262"/>
    </location>
</feature>
<sequence>LQLLFGVLLYQATYLRFDIGIYKANNVLINPSFPDSIPRQFNLIIMGVLFFLMIGGFYLIYRSNKLRKERHPESFSRKDLLSYIIFGVTSFIAFFILLFFAFSNLLVFSVMTVILIVLIIALFSFGMVTKNYKSLLISGVLICIVGIVPIMVFLNTFGTKFRLLDSIIFNEPLYFWDTIGHLILPSLSLTFIGLAGITRQTRSSMLDVLNQDYIRTARAKGVPEKKVINNHALRNALIPTSNLIIGGTAAALLGSLFIEIIYDYPGFGFTFFTAIISGNIPLINGCVMVATLILFSSNLIADVMYTIIDPRIMYT</sequence>
<evidence type="ECO:0000256" key="3">
    <source>
        <dbReference type="ARBA" id="ARBA00022475"/>
    </source>
</evidence>
<dbReference type="Gene3D" id="1.10.3720.10">
    <property type="entry name" value="MetI-like"/>
    <property type="match status" value="1"/>
</dbReference>
<dbReference type="GO" id="GO:0005886">
    <property type="term" value="C:plasma membrane"/>
    <property type="evidence" value="ECO:0007669"/>
    <property type="project" value="UniProtKB-SubCell"/>
</dbReference>
<dbReference type="GO" id="GO:0055085">
    <property type="term" value="P:transmembrane transport"/>
    <property type="evidence" value="ECO:0007669"/>
    <property type="project" value="InterPro"/>
</dbReference>
<comment type="caution">
    <text evidence="9">The sequence shown here is derived from an EMBL/GenBank/DDBJ whole genome shotgun (WGS) entry which is preliminary data.</text>
</comment>
<dbReference type="InterPro" id="IPR035906">
    <property type="entry name" value="MetI-like_sf"/>
</dbReference>
<feature type="transmembrane region" description="Helical" evidence="7">
    <location>
        <begin position="106"/>
        <end position="128"/>
    </location>
</feature>
<dbReference type="PANTHER" id="PTHR43163:SF6">
    <property type="entry name" value="DIPEPTIDE TRANSPORT SYSTEM PERMEASE PROTEIN DPPB-RELATED"/>
    <property type="match status" value="1"/>
</dbReference>
<keyword evidence="2" id="KW-0813">Transport</keyword>
<proteinExistence type="predicted"/>
<evidence type="ECO:0000256" key="5">
    <source>
        <dbReference type="ARBA" id="ARBA00022989"/>
    </source>
</evidence>